<name>A0A0M7I994_9BORD</name>
<reference evidence="2 3" key="1">
    <citation type="submission" date="2015-09" db="EMBL/GenBank/DDBJ databases">
        <authorList>
            <person name="Jackson K.R."/>
            <person name="Lunt B.L."/>
            <person name="Fisher J.N.B."/>
            <person name="Gardner A.V."/>
            <person name="Bailey M.E."/>
            <person name="Deus L.M."/>
            <person name="Earl A.S."/>
            <person name="Gibby P.D."/>
            <person name="Hartmann K.A."/>
            <person name="Liu J.E."/>
            <person name="Manci A.M."/>
            <person name="Nielsen D.A."/>
            <person name="Solomon M.B."/>
            <person name="Breakwell D.P."/>
            <person name="Burnett S.H."/>
            <person name="Grose J.H."/>
        </authorList>
    </citation>
    <scope>NUCLEOTIDE SEQUENCE [LARGE SCALE GENOMIC DNA]</scope>
    <source>
        <strain evidence="2 3">2789STDY5608636</strain>
    </source>
</reference>
<dbReference type="Proteomes" id="UP000053096">
    <property type="component" value="Unassembled WGS sequence"/>
</dbReference>
<organism evidence="2 3">
    <name type="scientific">Bordetella pseudohinzii</name>
    <dbReference type="NCBI Taxonomy" id="1331258"/>
    <lineage>
        <taxon>Bacteria</taxon>
        <taxon>Pseudomonadati</taxon>
        <taxon>Pseudomonadota</taxon>
        <taxon>Betaproteobacteria</taxon>
        <taxon>Burkholderiales</taxon>
        <taxon>Alcaligenaceae</taxon>
        <taxon>Bordetella</taxon>
    </lineage>
</organism>
<evidence type="ECO:0000313" key="2">
    <source>
        <dbReference type="EMBL" id="CUJ19568.1"/>
    </source>
</evidence>
<sequence>MAAGLDQGLEHIARDKQPAAHGQQDGQRHQHQGHRIGLLVRGFGFVDIDIGDRVHIARIGLHGRVELCVLRRRRGRELHVFRNGLARHRVLQALEDFHIGLELGQDRRGLFFHVGRLGRLGEDLETLGRLGQGVAGPLGLLFELPQPAFLQVGDGVVHIDARAQRIGIAGIARHHLIREDTIDFIQARIAGVHAQPTGGVGYQHRQEEEPEHQDHAGTDFQIRKHAISALYRNRAPRGEREGLSIEVWEAGPYLFMENRLEPMILEKDDDAACKATCRSSSSVVVE</sequence>
<evidence type="ECO:0000313" key="3">
    <source>
        <dbReference type="Proteomes" id="UP000053096"/>
    </source>
</evidence>
<dbReference type="EMBL" id="CYTV01000023">
    <property type="protein sequence ID" value="CUJ19568.1"/>
    <property type="molecule type" value="Genomic_DNA"/>
</dbReference>
<protein>
    <submittedName>
        <fullName evidence="2">Uncharacterized protein</fullName>
    </submittedName>
</protein>
<evidence type="ECO:0000256" key="1">
    <source>
        <dbReference type="SAM" id="MobiDB-lite"/>
    </source>
</evidence>
<feature type="region of interest" description="Disordered" evidence="1">
    <location>
        <begin position="198"/>
        <end position="218"/>
    </location>
</feature>
<accession>A0A0M7I994</accession>
<dbReference type="AlphaFoldDB" id="A0A0M7I994"/>
<proteinExistence type="predicted"/>
<feature type="compositionally biased region" description="Basic and acidic residues" evidence="1">
    <location>
        <begin position="204"/>
        <end position="217"/>
    </location>
</feature>
<gene>
    <name evidence="2" type="ORF">ERS370011_04227</name>
</gene>